<sequence length="68" mass="7362">MSDLRRRRAEWERRNYGDGHAATASLRRPSASDFLPGAPLSTTKAAIEGCGSTPSRILASHLATNTNH</sequence>
<reference evidence="1 2" key="1">
    <citation type="submission" date="2021-06" db="EMBL/GenBank/DDBJ databases">
        <title>Caerostris darwini draft genome.</title>
        <authorList>
            <person name="Kono N."/>
            <person name="Arakawa K."/>
        </authorList>
    </citation>
    <scope>NUCLEOTIDE SEQUENCE [LARGE SCALE GENOMIC DNA]</scope>
</reference>
<protein>
    <submittedName>
        <fullName evidence="1">Uncharacterized protein</fullName>
    </submittedName>
</protein>
<dbReference type="Proteomes" id="UP001054837">
    <property type="component" value="Unassembled WGS sequence"/>
</dbReference>
<name>A0AAV4RPR3_9ARAC</name>
<accession>A0AAV4RPR3</accession>
<organism evidence="1 2">
    <name type="scientific">Caerostris darwini</name>
    <dbReference type="NCBI Taxonomy" id="1538125"/>
    <lineage>
        <taxon>Eukaryota</taxon>
        <taxon>Metazoa</taxon>
        <taxon>Ecdysozoa</taxon>
        <taxon>Arthropoda</taxon>
        <taxon>Chelicerata</taxon>
        <taxon>Arachnida</taxon>
        <taxon>Araneae</taxon>
        <taxon>Araneomorphae</taxon>
        <taxon>Entelegynae</taxon>
        <taxon>Araneoidea</taxon>
        <taxon>Araneidae</taxon>
        <taxon>Caerostris</taxon>
    </lineage>
</organism>
<dbReference type="EMBL" id="BPLQ01006370">
    <property type="protein sequence ID" value="GIY21963.1"/>
    <property type="molecule type" value="Genomic_DNA"/>
</dbReference>
<dbReference type="AlphaFoldDB" id="A0AAV4RPR3"/>
<comment type="caution">
    <text evidence="1">The sequence shown here is derived from an EMBL/GenBank/DDBJ whole genome shotgun (WGS) entry which is preliminary data.</text>
</comment>
<gene>
    <name evidence="1" type="ORF">CDAR_399601</name>
</gene>
<proteinExistence type="predicted"/>
<evidence type="ECO:0000313" key="1">
    <source>
        <dbReference type="EMBL" id="GIY21963.1"/>
    </source>
</evidence>
<keyword evidence="2" id="KW-1185">Reference proteome</keyword>
<evidence type="ECO:0000313" key="2">
    <source>
        <dbReference type="Proteomes" id="UP001054837"/>
    </source>
</evidence>